<sequence>LRAPQLHLLKHYVDFHPLSFCKQLHVELEIFDCILDQISNHPIFQSRSHNPQLPVAIQLAVFLNHAGHYGNGCTPDSVSEWAGISIASVINCTNHVMVAILDQHDDFIMIPTRDSEDMERSHQWVENRSCRGWQNGIMAADRSTINLFQKPSMYGETFYDRKSRYSLNCQV</sequence>
<reference evidence="2" key="2">
    <citation type="submission" date="2015-01" db="EMBL/GenBank/DDBJ databases">
        <title>Evolutionary Origins and Diversification of the Mycorrhizal Mutualists.</title>
        <authorList>
            <consortium name="DOE Joint Genome Institute"/>
            <consortium name="Mycorrhizal Genomics Consortium"/>
            <person name="Kohler A."/>
            <person name="Kuo A."/>
            <person name="Nagy L.G."/>
            <person name="Floudas D."/>
            <person name="Copeland A."/>
            <person name="Barry K.W."/>
            <person name="Cichocki N."/>
            <person name="Veneault-Fourrey C."/>
            <person name="LaButti K."/>
            <person name="Lindquist E.A."/>
            <person name="Lipzen A."/>
            <person name="Lundell T."/>
            <person name="Morin E."/>
            <person name="Murat C."/>
            <person name="Riley R."/>
            <person name="Ohm R."/>
            <person name="Sun H."/>
            <person name="Tunlid A."/>
            <person name="Henrissat B."/>
            <person name="Grigoriev I.V."/>
            <person name="Hibbett D.S."/>
            <person name="Martin F."/>
        </authorList>
    </citation>
    <scope>NUCLEOTIDE SEQUENCE [LARGE SCALE GENOMIC DNA]</scope>
    <source>
        <strain evidence="2">441</strain>
    </source>
</reference>
<gene>
    <name evidence="1" type="ORF">PISMIDRAFT_82074</name>
</gene>
<accession>A0A0C9Y7L9</accession>
<dbReference type="Proteomes" id="UP000054018">
    <property type="component" value="Unassembled WGS sequence"/>
</dbReference>
<organism evidence="1 2">
    <name type="scientific">Pisolithus microcarpus 441</name>
    <dbReference type="NCBI Taxonomy" id="765257"/>
    <lineage>
        <taxon>Eukaryota</taxon>
        <taxon>Fungi</taxon>
        <taxon>Dikarya</taxon>
        <taxon>Basidiomycota</taxon>
        <taxon>Agaricomycotina</taxon>
        <taxon>Agaricomycetes</taxon>
        <taxon>Agaricomycetidae</taxon>
        <taxon>Boletales</taxon>
        <taxon>Sclerodermatineae</taxon>
        <taxon>Pisolithaceae</taxon>
        <taxon>Pisolithus</taxon>
    </lineage>
</organism>
<feature type="non-terminal residue" evidence="1">
    <location>
        <position position="171"/>
    </location>
</feature>
<dbReference type="EMBL" id="KN834036">
    <property type="protein sequence ID" value="KIK12916.1"/>
    <property type="molecule type" value="Genomic_DNA"/>
</dbReference>
<dbReference type="AlphaFoldDB" id="A0A0C9Y7L9"/>
<name>A0A0C9Y7L9_9AGAM</name>
<keyword evidence="2" id="KW-1185">Reference proteome</keyword>
<protein>
    <submittedName>
        <fullName evidence="1">Uncharacterized protein</fullName>
    </submittedName>
</protein>
<evidence type="ECO:0000313" key="1">
    <source>
        <dbReference type="EMBL" id="KIK12916.1"/>
    </source>
</evidence>
<proteinExistence type="predicted"/>
<dbReference type="OrthoDB" id="2687688at2759"/>
<feature type="non-terminal residue" evidence="1">
    <location>
        <position position="1"/>
    </location>
</feature>
<reference evidence="1 2" key="1">
    <citation type="submission" date="2014-04" db="EMBL/GenBank/DDBJ databases">
        <authorList>
            <consortium name="DOE Joint Genome Institute"/>
            <person name="Kuo A."/>
            <person name="Kohler A."/>
            <person name="Costa M.D."/>
            <person name="Nagy L.G."/>
            <person name="Floudas D."/>
            <person name="Copeland A."/>
            <person name="Barry K.W."/>
            <person name="Cichocki N."/>
            <person name="Veneault-Fourrey C."/>
            <person name="LaButti K."/>
            <person name="Lindquist E.A."/>
            <person name="Lipzen A."/>
            <person name="Lundell T."/>
            <person name="Morin E."/>
            <person name="Murat C."/>
            <person name="Sun H."/>
            <person name="Tunlid A."/>
            <person name="Henrissat B."/>
            <person name="Grigoriev I.V."/>
            <person name="Hibbett D.S."/>
            <person name="Martin F."/>
            <person name="Nordberg H.P."/>
            <person name="Cantor M.N."/>
            <person name="Hua S.X."/>
        </authorList>
    </citation>
    <scope>NUCLEOTIDE SEQUENCE [LARGE SCALE GENOMIC DNA]</scope>
    <source>
        <strain evidence="1 2">441</strain>
    </source>
</reference>
<evidence type="ECO:0000313" key="2">
    <source>
        <dbReference type="Proteomes" id="UP000054018"/>
    </source>
</evidence>
<dbReference type="HOGENOM" id="CLU_018552_1_3_1"/>